<feature type="chain" id="PRO_5038231159" description="GerMN domain-containing protein" evidence="1">
    <location>
        <begin position="23"/>
        <end position="305"/>
    </location>
</feature>
<gene>
    <name evidence="4" type="ORF">DW885_11945</name>
    <name evidence="3" type="ORF">DWV67_03015</name>
</gene>
<protein>
    <recommendedName>
        <fullName evidence="2">GerMN domain-containing protein</fullName>
    </recommendedName>
</protein>
<proteinExistence type="predicted"/>
<evidence type="ECO:0000313" key="3">
    <source>
        <dbReference type="EMBL" id="RGW55036.1"/>
    </source>
</evidence>
<keyword evidence="1" id="KW-0732">Signal</keyword>
<evidence type="ECO:0000313" key="4">
    <source>
        <dbReference type="EMBL" id="RHB37473.1"/>
    </source>
</evidence>
<name>A0A395XU50_9FIRM</name>
<dbReference type="PROSITE" id="PS51257">
    <property type="entry name" value="PROKAR_LIPOPROTEIN"/>
    <property type="match status" value="1"/>
</dbReference>
<dbReference type="EMBL" id="QSAJ01000005">
    <property type="protein sequence ID" value="RGW55036.1"/>
    <property type="molecule type" value="Genomic_DNA"/>
</dbReference>
<dbReference type="RefSeq" id="WP_118001409.1">
    <property type="nucleotide sequence ID" value="NZ_JBBNJA010000003.1"/>
</dbReference>
<evidence type="ECO:0000256" key="1">
    <source>
        <dbReference type="SAM" id="SignalP"/>
    </source>
</evidence>
<feature type="signal peptide" evidence="1">
    <location>
        <begin position="1"/>
        <end position="22"/>
    </location>
</feature>
<dbReference type="AlphaFoldDB" id="A0A395XU50"/>
<dbReference type="InterPro" id="IPR019606">
    <property type="entry name" value="GerMN"/>
</dbReference>
<dbReference type="Proteomes" id="UP000266376">
    <property type="component" value="Unassembled WGS sequence"/>
</dbReference>
<feature type="domain" description="GerMN" evidence="2">
    <location>
        <begin position="61"/>
        <end position="146"/>
    </location>
</feature>
<organism evidence="3 5">
    <name type="scientific">Dorea formicigenerans</name>
    <dbReference type="NCBI Taxonomy" id="39486"/>
    <lineage>
        <taxon>Bacteria</taxon>
        <taxon>Bacillati</taxon>
        <taxon>Bacillota</taxon>
        <taxon>Clostridia</taxon>
        <taxon>Lachnospirales</taxon>
        <taxon>Lachnospiraceae</taxon>
        <taxon>Dorea</taxon>
    </lineage>
</organism>
<reference evidence="5 6" key="1">
    <citation type="submission" date="2018-08" db="EMBL/GenBank/DDBJ databases">
        <title>A genome reference for cultivated species of the human gut microbiota.</title>
        <authorList>
            <person name="Zou Y."/>
            <person name="Xue W."/>
            <person name="Luo G."/>
        </authorList>
    </citation>
    <scope>NUCLEOTIDE SEQUENCE [LARGE SCALE GENOMIC DNA]</scope>
    <source>
        <strain evidence="3 5">AF12-11</strain>
        <strain evidence="4 6">AM40-15AC</strain>
    </source>
</reference>
<evidence type="ECO:0000313" key="6">
    <source>
        <dbReference type="Proteomes" id="UP000284883"/>
    </source>
</evidence>
<feature type="domain" description="GerMN" evidence="2">
    <location>
        <begin position="202"/>
        <end position="287"/>
    </location>
</feature>
<dbReference type="EMBL" id="QSGQ01000008">
    <property type="protein sequence ID" value="RHB37473.1"/>
    <property type="molecule type" value="Genomic_DNA"/>
</dbReference>
<dbReference type="SMART" id="SM00909">
    <property type="entry name" value="Germane"/>
    <property type="match status" value="2"/>
</dbReference>
<evidence type="ECO:0000259" key="2">
    <source>
        <dbReference type="SMART" id="SM00909"/>
    </source>
</evidence>
<accession>A0A395XU50</accession>
<evidence type="ECO:0000313" key="5">
    <source>
        <dbReference type="Proteomes" id="UP000266376"/>
    </source>
</evidence>
<sequence length="305" mass="34391">MNKRRKFTALLGILICAALLMSCKKNDTGEGTYELYYVNVQTQALEQEEVQIEGDTTEEKIESMLKELKKNPEDVEVKSTFPKKIKVEKWELTNGRLGISFNQEYKNVKKVPELLFRASLVQSLIQIDGVDSVKLYIGGDPLCDANGNEIGAMNDEYFVQNIGSTLHTYQSVDLELYFANSEGDKLVTETEHVRYNSNTLKEKLIVEELMKGPSAETYKKVIPMDTVLLGVSVKDDVCYVNFDNGFLNMTDIQPEVTIYSIVNSIIRGGSASKVQILVNGDSNLKYQEQVDLSQPLTERKDIVED</sequence>
<dbReference type="Proteomes" id="UP000284883">
    <property type="component" value="Unassembled WGS sequence"/>
</dbReference>
<comment type="caution">
    <text evidence="3">The sequence shown here is derived from an EMBL/GenBank/DDBJ whole genome shotgun (WGS) entry which is preliminary data.</text>
</comment>
<dbReference type="Pfam" id="PF10646">
    <property type="entry name" value="Germane"/>
    <property type="match status" value="2"/>
</dbReference>